<protein>
    <submittedName>
        <fullName evidence="6">Recombinase family protein</fullName>
    </submittedName>
</protein>
<organism evidence="6 7">
    <name type="scientific">Thioclava kandeliae</name>
    <dbReference type="NCBI Taxonomy" id="3070818"/>
    <lineage>
        <taxon>Bacteria</taxon>
        <taxon>Pseudomonadati</taxon>
        <taxon>Pseudomonadota</taxon>
        <taxon>Alphaproteobacteria</taxon>
        <taxon>Rhodobacterales</taxon>
        <taxon>Paracoccaceae</taxon>
        <taxon>Thioclava</taxon>
    </lineage>
</organism>
<dbReference type="RefSeq" id="WP_350936932.1">
    <property type="nucleotide sequence ID" value="NZ_JAYWLC010000007.1"/>
</dbReference>
<dbReference type="SUPFAM" id="SSF53041">
    <property type="entry name" value="Resolvase-like"/>
    <property type="match status" value="1"/>
</dbReference>
<dbReference type="Pfam" id="PF00239">
    <property type="entry name" value="Resolvase"/>
    <property type="match status" value="1"/>
</dbReference>
<evidence type="ECO:0000259" key="5">
    <source>
        <dbReference type="PROSITE" id="PS51736"/>
    </source>
</evidence>
<dbReference type="EMBL" id="JAYWLC010000007">
    <property type="protein sequence ID" value="MER5172206.1"/>
    <property type="molecule type" value="Genomic_DNA"/>
</dbReference>
<evidence type="ECO:0000256" key="1">
    <source>
        <dbReference type="ARBA" id="ARBA00009913"/>
    </source>
</evidence>
<keyword evidence="3" id="KW-0238">DNA-binding</keyword>
<dbReference type="SUPFAM" id="SSF46689">
    <property type="entry name" value="Homeodomain-like"/>
    <property type="match status" value="1"/>
</dbReference>
<dbReference type="InterPro" id="IPR009057">
    <property type="entry name" value="Homeodomain-like_sf"/>
</dbReference>
<keyword evidence="4" id="KW-0233">DNA recombination</keyword>
<dbReference type="CDD" id="cd03768">
    <property type="entry name" value="SR_ResInv"/>
    <property type="match status" value="1"/>
</dbReference>
<dbReference type="InterPro" id="IPR036162">
    <property type="entry name" value="Resolvase-like_N_sf"/>
</dbReference>
<accession>A0ABV1SHT9</accession>
<keyword evidence="7" id="KW-1185">Reference proteome</keyword>
<gene>
    <name evidence="6" type="ORF">VSX56_10490</name>
</gene>
<dbReference type="PROSITE" id="PS51736">
    <property type="entry name" value="RECOMBINASES_3"/>
    <property type="match status" value="1"/>
</dbReference>
<dbReference type="Proteomes" id="UP001438953">
    <property type="component" value="Unassembled WGS sequence"/>
</dbReference>
<dbReference type="Pfam" id="PF02796">
    <property type="entry name" value="HTH_7"/>
    <property type="match status" value="1"/>
</dbReference>
<dbReference type="InterPro" id="IPR050639">
    <property type="entry name" value="SSR_resolvase"/>
</dbReference>
<keyword evidence="2" id="KW-0229">DNA integration</keyword>
<evidence type="ECO:0000256" key="2">
    <source>
        <dbReference type="ARBA" id="ARBA00022908"/>
    </source>
</evidence>
<dbReference type="PANTHER" id="PTHR30461:SF26">
    <property type="entry name" value="RESOLVASE HOMOLOG YNEB"/>
    <property type="match status" value="1"/>
</dbReference>
<name>A0ABV1SHT9_9RHOB</name>
<dbReference type="InterPro" id="IPR006118">
    <property type="entry name" value="Recombinase_CS"/>
</dbReference>
<dbReference type="CDD" id="cd00569">
    <property type="entry name" value="HTH_Hin_like"/>
    <property type="match status" value="1"/>
</dbReference>
<sequence length="188" mass="20883">MGLIGYARTSATDQKAGLEAQLRELEQAGCARVYQEQVSSVDLRNREQFAAALDYIREGDTLVVTKLDRLARSMAHLMTILEELDKKGAHLRILAMNLDTKSSTGKLMLNVLGSVAQFEREIMIERQMEGIAKAKAQGKYKGRKPTAETKRQEVKALHAEGIGPTEIARRLNLGRATVYRILGADKVE</sequence>
<evidence type="ECO:0000256" key="3">
    <source>
        <dbReference type="ARBA" id="ARBA00023125"/>
    </source>
</evidence>
<dbReference type="Gene3D" id="1.10.10.60">
    <property type="entry name" value="Homeodomain-like"/>
    <property type="match status" value="1"/>
</dbReference>
<dbReference type="SMART" id="SM00857">
    <property type="entry name" value="Resolvase"/>
    <property type="match status" value="1"/>
</dbReference>
<dbReference type="PROSITE" id="PS00398">
    <property type="entry name" value="RECOMBINASES_2"/>
    <property type="match status" value="1"/>
</dbReference>
<dbReference type="Gene3D" id="3.40.50.1390">
    <property type="entry name" value="Resolvase, N-terminal catalytic domain"/>
    <property type="match status" value="1"/>
</dbReference>
<dbReference type="InterPro" id="IPR006119">
    <property type="entry name" value="Resolv_N"/>
</dbReference>
<dbReference type="InterPro" id="IPR006120">
    <property type="entry name" value="Resolvase_HTH_dom"/>
</dbReference>
<evidence type="ECO:0000313" key="6">
    <source>
        <dbReference type="EMBL" id="MER5172206.1"/>
    </source>
</evidence>
<evidence type="ECO:0000313" key="7">
    <source>
        <dbReference type="Proteomes" id="UP001438953"/>
    </source>
</evidence>
<proteinExistence type="inferred from homology"/>
<evidence type="ECO:0000256" key="4">
    <source>
        <dbReference type="ARBA" id="ARBA00023172"/>
    </source>
</evidence>
<comment type="caution">
    <text evidence="6">The sequence shown here is derived from an EMBL/GenBank/DDBJ whole genome shotgun (WGS) entry which is preliminary data.</text>
</comment>
<reference evidence="6 7" key="1">
    <citation type="submission" date="2024-06" db="EMBL/GenBank/DDBJ databases">
        <title>Thioclava kandeliae sp. nov. from a rhizosphere soil sample of Kandelia candel in a mangrove.</title>
        <authorList>
            <person name="Mu T."/>
        </authorList>
    </citation>
    <scope>NUCLEOTIDE SEQUENCE [LARGE SCALE GENOMIC DNA]</scope>
    <source>
        <strain evidence="6 7">CPCC 100088</strain>
    </source>
</reference>
<dbReference type="PANTHER" id="PTHR30461">
    <property type="entry name" value="DNA-INVERTASE FROM LAMBDOID PROPHAGE"/>
    <property type="match status" value="1"/>
</dbReference>
<comment type="similarity">
    <text evidence="1">Belongs to the site-specific recombinase resolvase family.</text>
</comment>
<feature type="domain" description="Resolvase/invertase-type recombinase catalytic" evidence="5">
    <location>
        <begin position="2"/>
        <end position="138"/>
    </location>
</feature>